<comment type="caution">
    <text evidence="2">The sequence shown here is derived from an EMBL/GenBank/DDBJ whole genome shotgun (WGS) entry which is preliminary data.</text>
</comment>
<organism evidence="2 3">
    <name type="scientific">Fusibacter paucivorans</name>
    <dbReference type="NCBI Taxonomy" id="76009"/>
    <lineage>
        <taxon>Bacteria</taxon>
        <taxon>Bacillati</taxon>
        <taxon>Bacillota</taxon>
        <taxon>Clostridia</taxon>
        <taxon>Eubacteriales</taxon>
        <taxon>Eubacteriales Family XII. Incertae Sedis</taxon>
        <taxon>Fusibacter</taxon>
    </lineage>
</organism>
<protein>
    <submittedName>
        <fullName evidence="2">Uncharacterized protein</fullName>
    </submittedName>
</protein>
<dbReference type="EMBL" id="JAHBCL010000005">
    <property type="protein sequence ID" value="MBS7525787.1"/>
    <property type="molecule type" value="Genomic_DNA"/>
</dbReference>
<accession>A0ABS5PLM0</accession>
<feature type="coiled-coil region" evidence="1">
    <location>
        <begin position="6"/>
        <end position="77"/>
    </location>
</feature>
<keyword evidence="3" id="KW-1185">Reference proteome</keyword>
<keyword evidence="1" id="KW-0175">Coiled coil</keyword>
<evidence type="ECO:0000313" key="3">
    <source>
        <dbReference type="Proteomes" id="UP000746471"/>
    </source>
</evidence>
<name>A0ABS5PLM0_9FIRM</name>
<evidence type="ECO:0000256" key="1">
    <source>
        <dbReference type="SAM" id="Coils"/>
    </source>
</evidence>
<dbReference type="Proteomes" id="UP000746471">
    <property type="component" value="Unassembled WGS sequence"/>
</dbReference>
<reference evidence="2 3" key="1">
    <citation type="submission" date="2021-05" db="EMBL/GenBank/DDBJ databases">
        <title>Fusibacter ferrireducens sp. nov., an anaerobic, sulfur- and Fe-reducing bacterium isolated from the mangrove sediment.</title>
        <authorList>
            <person name="Qiu D."/>
        </authorList>
    </citation>
    <scope>NUCLEOTIDE SEQUENCE [LARGE SCALE GENOMIC DNA]</scope>
    <source>
        <strain evidence="2 3">DSM 12116</strain>
    </source>
</reference>
<evidence type="ECO:0000313" key="2">
    <source>
        <dbReference type="EMBL" id="MBS7525787.1"/>
    </source>
</evidence>
<dbReference type="RefSeq" id="WP_213235573.1">
    <property type="nucleotide sequence ID" value="NZ_JAHBCL010000005.1"/>
</dbReference>
<sequence length="82" mass="9457">MSTGKRAILMEDLQKLEQLLEAIKLKQAMLDALEVRLVEARNLAVMATAPEMIEIERMKLQKAFNQLIEEIKLLEAEATRYQ</sequence>
<gene>
    <name evidence="2" type="ORF">KHM83_03745</name>
</gene>
<proteinExistence type="predicted"/>